<evidence type="ECO:0000313" key="2">
    <source>
        <dbReference type="EMBL" id="CBN76091.1"/>
    </source>
</evidence>
<sequence>MFACIQANVVPRAQGSRNKEGRADHIGTAGLVYEHFAADNPTIITSKRIRAKIKARDDRGDPTSIHGNNRGVPIPQKLDEADYRELQVGGLRFEVRKLHAHERGDLVVFLDKNLPENAAEGYDMDVLVGGHLSRMGTKADVQLNKDFYDDVLKGARTGVTTVSVADVISGTGVFDPSNPNAGNLWLINNELIDRHVDVCEAYVLDSVSRGRDWLAEMGGLDVTLRSQCWAVAAYIRIG</sequence>
<accession>D8LKQ6</accession>
<evidence type="ECO:0000256" key="1">
    <source>
        <dbReference type="SAM" id="MobiDB-lite"/>
    </source>
</evidence>
<dbReference type="InterPro" id="IPR036866">
    <property type="entry name" value="RibonucZ/Hydroxyglut_hydro"/>
</dbReference>
<dbReference type="Proteomes" id="UP000002630">
    <property type="component" value="Unassembled WGS sequence"/>
</dbReference>
<keyword evidence="3" id="KW-1185">Reference proteome</keyword>
<dbReference type="SUPFAM" id="SSF56281">
    <property type="entry name" value="Metallo-hydrolase/oxidoreductase"/>
    <property type="match status" value="1"/>
</dbReference>
<dbReference type="EMBL" id="FN649760">
    <property type="protein sequence ID" value="CBN76091.1"/>
    <property type="molecule type" value="Genomic_DNA"/>
</dbReference>
<organism evidence="2 3">
    <name type="scientific">Ectocarpus siliculosus</name>
    <name type="common">Brown alga</name>
    <name type="synonym">Conferva siliculosa</name>
    <dbReference type="NCBI Taxonomy" id="2880"/>
    <lineage>
        <taxon>Eukaryota</taxon>
        <taxon>Sar</taxon>
        <taxon>Stramenopiles</taxon>
        <taxon>Ochrophyta</taxon>
        <taxon>PX clade</taxon>
        <taxon>Phaeophyceae</taxon>
        <taxon>Ectocarpales</taxon>
        <taxon>Ectocarpaceae</taxon>
        <taxon>Ectocarpus</taxon>
    </lineage>
</organism>
<dbReference type="Gene3D" id="3.60.15.10">
    <property type="entry name" value="Ribonuclease Z/Hydroxyacylglutathione hydrolase-like"/>
    <property type="match status" value="1"/>
</dbReference>
<name>D8LKQ6_ECTSI</name>
<dbReference type="OrthoDB" id="449487at2759"/>
<dbReference type="eggNOG" id="ENOG502SA2M">
    <property type="taxonomic scope" value="Eukaryota"/>
</dbReference>
<gene>
    <name evidence="2" type="ORF">Esi_0304_0012</name>
</gene>
<protein>
    <submittedName>
        <fullName evidence="2">Beta-lactamase domain protein</fullName>
    </submittedName>
</protein>
<proteinExistence type="predicted"/>
<feature type="region of interest" description="Disordered" evidence="1">
    <location>
        <begin position="55"/>
        <end position="74"/>
    </location>
</feature>
<dbReference type="AlphaFoldDB" id="D8LKQ6"/>
<reference evidence="2 3" key="1">
    <citation type="journal article" date="2010" name="Nature">
        <title>The Ectocarpus genome and the independent evolution of multicellularity in brown algae.</title>
        <authorList>
            <person name="Cock J.M."/>
            <person name="Sterck L."/>
            <person name="Rouze P."/>
            <person name="Scornet D."/>
            <person name="Allen A.E."/>
            <person name="Amoutzias G."/>
            <person name="Anthouard V."/>
            <person name="Artiguenave F."/>
            <person name="Aury J.M."/>
            <person name="Badger J.H."/>
            <person name="Beszteri B."/>
            <person name="Billiau K."/>
            <person name="Bonnet E."/>
            <person name="Bothwell J.H."/>
            <person name="Bowler C."/>
            <person name="Boyen C."/>
            <person name="Brownlee C."/>
            <person name="Carrano C.J."/>
            <person name="Charrier B."/>
            <person name="Cho G.Y."/>
            <person name="Coelho S.M."/>
            <person name="Collen J."/>
            <person name="Corre E."/>
            <person name="Da Silva C."/>
            <person name="Delage L."/>
            <person name="Delaroque N."/>
            <person name="Dittami S.M."/>
            <person name="Doulbeau S."/>
            <person name="Elias M."/>
            <person name="Farnham G."/>
            <person name="Gachon C.M."/>
            <person name="Gschloessl B."/>
            <person name="Heesch S."/>
            <person name="Jabbari K."/>
            <person name="Jubin C."/>
            <person name="Kawai H."/>
            <person name="Kimura K."/>
            <person name="Kloareg B."/>
            <person name="Kupper F.C."/>
            <person name="Lang D."/>
            <person name="Le Bail A."/>
            <person name="Leblanc C."/>
            <person name="Lerouge P."/>
            <person name="Lohr M."/>
            <person name="Lopez P.J."/>
            <person name="Martens C."/>
            <person name="Maumus F."/>
            <person name="Michel G."/>
            <person name="Miranda-Saavedra D."/>
            <person name="Morales J."/>
            <person name="Moreau H."/>
            <person name="Motomura T."/>
            <person name="Nagasato C."/>
            <person name="Napoli C.A."/>
            <person name="Nelson D.R."/>
            <person name="Nyvall-Collen P."/>
            <person name="Peters A.F."/>
            <person name="Pommier C."/>
            <person name="Potin P."/>
            <person name="Poulain J."/>
            <person name="Quesneville H."/>
            <person name="Read B."/>
            <person name="Rensing S.A."/>
            <person name="Ritter A."/>
            <person name="Rousvoal S."/>
            <person name="Samanta M."/>
            <person name="Samson G."/>
            <person name="Schroeder D.C."/>
            <person name="Segurens B."/>
            <person name="Strittmatter M."/>
            <person name="Tonon T."/>
            <person name="Tregear J.W."/>
            <person name="Valentin K."/>
            <person name="von Dassow P."/>
            <person name="Yamagishi T."/>
            <person name="Van de Peer Y."/>
            <person name="Wincker P."/>
        </authorList>
    </citation>
    <scope>NUCLEOTIDE SEQUENCE [LARGE SCALE GENOMIC DNA]</scope>
    <source>
        <strain evidence="3">Ec32 / CCAP1310/4</strain>
    </source>
</reference>
<dbReference type="InParanoid" id="D8LKQ6"/>
<evidence type="ECO:0000313" key="3">
    <source>
        <dbReference type="Proteomes" id="UP000002630"/>
    </source>
</evidence>